<dbReference type="AlphaFoldDB" id="A0A0G4FJ04"/>
<feature type="transmembrane region" description="Helical" evidence="2">
    <location>
        <begin position="352"/>
        <end position="371"/>
    </location>
</feature>
<dbReference type="Gene3D" id="3.80.10.10">
    <property type="entry name" value="Ribonuclease Inhibitor"/>
    <property type="match status" value="1"/>
</dbReference>
<feature type="compositionally biased region" description="Acidic residues" evidence="1">
    <location>
        <begin position="280"/>
        <end position="290"/>
    </location>
</feature>
<dbReference type="InParanoid" id="A0A0G4FJ04"/>
<feature type="transmembrane region" description="Helical" evidence="2">
    <location>
        <begin position="18"/>
        <end position="38"/>
    </location>
</feature>
<gene>
    <name evidence="3" type="ORF">Vbra_15565</name>
</gene>
<dbReference type="EMBL" id="CDMY01000447">
    <property type="protein sequence ID" value="CEM13748.1"/>
    <property type="molecule type" value="Genomic_DNA"/>
</dbReference>
<keyword evidence="4" id="KW-1185">Reference proteome</keyword>
<keyword evidence="2" id="KW-1133">Transmembrane helix</keyword>
<organism evidence="3 4">
    <name type="scientific">Vitrella brassicaformis (strain CCMP3155)</name>
    <dbReference type="NCBI Taxonomy" id="1169540"/>
    <lineage>
        <taxon>Eukaryota</taxon>
        <taxon>Sar</taxon>
        <taxon>Alveolata</taxon>
        <taxon>Colpodellida</taxon>
        <taxon>Vitrellaceae</taxon>
        <taxon>Vitrella</taxon>
    </lineage>
</organism>
<dbReference type="Proteomes" id="UP000041254">
    <property type="component" value="Unassembled WGS sequence"/>
</dbReference>
<feature type="transmembrane region" description="Helical" evidence="2">
    <location>
        <begin position="98"/>
        <end position="120"/>
    </location>
</feature>
<feature type="compositionally biased region" description="Basic and acidic residues" evidence="1">
    <location>
        <begin position="268"/>
        <end position="279"/>
    </location>
</feature>
<feature type="region of interest" description="Disordered" evidence="1">
    <location>
        <begin position="268"/>
        <end position="320"/>
    </location>
</feature>
<dbReference type="SUPFAM" id="SSF52058">
    <property type="entry name" value="L domain-like"/>
    <property type="match status" value="1"/>
</dbReference>
<sequence length="554" mass="62674">MLGGWDLFGSKDLPAQPWLSHFLLSLLMFIHSLLIIIVHARKKRGWAIFTSLGINLLYSVHLMLSSAGLLEVGRFQWKVTWSIGMFVSLRTHNVLQFLAAYCPLLLALFELRAIDALLTLKRYTDWKRSREQMRSKYLKEGTDQTDRQGHVEESPRAAMVNLGDPDNGDWELNDSQRADGNVQETDGMAEKFAAFDETAVARVDSVAFSTILRSASSQTSEAEEPRIRVADFYIHVVDFDMTDEHRPAQQDNGTYDITQQLTDAIQDEPKREDNGTHEGDENEGAQEEEVLGEKEGLRESGNSASPSATHRAHGNDLSKGDERVEFRLRKQLSAFYAPPSGRSTRVICIEKTVIWPASILLMLFLFAFTLLQVSQRWRGGVICPTLPGHQFCSYRTYPVLGASRTKLPCDCSATMQFIEGLDHYTTLEAVIFGFVGDTHSSKSYKYFISNITEIPKGIRLQHKLRTLGFQLADVRSIPPWINELRELSYITLMFNNVIHIPPMIYSMTQLRVIDVQHNAIAYLPVHGEIAWPLGEAPRPFKPSLPTSGTRWQLV</sequence>
<dbReference type="VEuPathDB" id="CryptoDB:Vbra_15565"/>
<dbReference type="OrthoDB" id="2021138at2759"/>
<evidence type="ECO:0000313" key="4">
    <source>
        <dbReference type="Proteomes" id="UP000041254"/>
    </source>
</evidence>
<evidence type="ECO:0000256" key="2">
    <source>
        <dbReference type="SAM" id="Phobius"/>
    </source>
</evidence>
<evidence type="ECO:0000256" key="1">
    <source>
        <dbReference type="SAM" id="MobiDB-lite"/>
    </source>
</evidence>
<keyword evidence="2" id="KW-0472">Membrane</keyword>
<name>A0A0G4FJ04_VITBC</name>
<accession>A0A0G4FJ04</accession>
<feature type="transmembrane region" description="Helical" evidence="2">
    <location>
        <begin position="45"/>
        <end position="64"/>
    </location>
</feature>
<dbReference type="InterPro" id="IPR032675">
    <property type="entry name" value="LRR_dom_sf"/>
</dbReference>
<proteinExistence type="predicted"/>
<evidence type="ECO:0000313" key="3">
    <source>
        <dbReference type="EMBL" id="CEM13748.1"/>
    </source>
</evidence>
<keyword evidence="2" id="KW-0812">Transmembrane</keyword>
<protein>
    <submittedName>
        <fullName evidence="3">Uncharacterized protein</fullName>
    </submittedName>
</protein>
<reference evidence="3 4" key="1">
    <citation type="submission" date="2014-11" db="EMBL/GenBank/DDBJ databases">
        <authorList>
            <person name="Zhu J."/>
            <person name="Qi W."/>
            <person name="Song R."/>
        </authorList>
    </citation>
    <scope>NUCLEOTIDE SEQUENCE [LARGE SCALE GENOMIC DNA]</scope>
</reference>